<comment type="similarity">
    <text evidence="3 13">Belongs to the lyase 1 family. Adenylosuccinate lyase subfamily.</text>
</comment>
<comment type="pathway">
    <text evidence="2 13">Purine metabolism; AMP biosynthesis via de novo pathway; AMP from IMP: step 2/2.</text>
</comment>
<dbReference type="EMBL" id="BMYW01000002">
    <property type="protein sequence ID" value="GGX83822.1"/>
    <property type="molecule type" value="Genomic_DNA"/>
</dbReference>
<dbReference type="InterPro" id="IPR022761">
    <property type="entry name" value="Fumarate_lyase_N"/>
</dbReference>
<dbReference type="CDD" id="cd01598">
    <property type="entry name" value="PurB"/>
    <property type="match status" value="1"/>
</dbReference>
<dbReference type="SUPFAM" id="SSF48557">
    <property type="entry name" value="L-aspartase-like"/>
    <property type="match status" value="1"/>
</dbReference>
<keyword evidence="17" id="KW-1185">Reference proteome</keyword>
<organism evidence="16 17">
    <name type="scientific">Vogesella alkaliphila</name>
    <dbReference type="NCBI Taxonomy" id="1193621"/>
    <lineage>
        <taxon>Bacteria</taxon>
        <taxon>Pseudomonadati</taxon>
        <taxon>Pseudomonadota</taxon>
        <taxon>Betaproteobacteria</taxon>
        <taxon>Neisseriales</taxon>
        <taxon>Chromobacteriaceae</taxon>
        <taxon>Vogesella</taxon>
    </lineage>
</organism>
<evidence type="ECO:0000256" key="9">
    <source>
        <dbReference type="ARBA" id="ARBA00025012"/>
    </source>
</evidence>
<dbReference type="Gene3D" id="1.20.200.10">
    <property type="entry name" value="Fumarase/aspartase (Central domain)"/>
    <property type="match status" value="1"/>
</dbReference>
<evidence type="ECO:0000256" key="5">
    <source>
        <dbReference type="ARBA" id="ARBA00017058"/>
    </source>
</evidence>
<evidence type="ECO:0000259" key="14">
    <source>
        <dbReference type="Pfam" id="PF00206"/>
    </source>
</evidence>
<keyword evidence="6 13" id="KW-0658">Purine biosynthesis</keyword>
<dbReference type="InterPro" id="IPR000362">
    <property type="entry name" value="Fumarate_lyase_fam"/>
</dbReference>
<name>A0ABQ2YGQ8_9NEIS</name>
<evidence type="ECO:0000256" key="7">
    <source>
        <dbReference type="ARBA" id="ARBA00023239"/>
    </source>
</evidence>
<accession>A0ABQ2YGQ8</accession>
<feature type="domain" description="Adenylosuccinate lyase PurB C-terminal" evidence="15">
    <location>
        <begin position="331"/>
        <end position="446"/>
    </location>
</feature>
<dbReference type="GO" id="GO:0016829">
    <property type="term" value="F:lyase activity"/>
    <property type="evidence" value="ECO:0007669"/>
    <property type="project" value="UniProtKB-KW"/>
</dbReference>
<dbReference type="Gene3D" id="1.10.275.10">
    <property type="entry name" value="Fumarase/aspartase (N-terminal domain)"/>
    <property type="match status" value="1"/>
</dbReference>
<comment type="catalytic activity">
    <reaction evidence="8">
        <text>(2S)-2-[5-amino-1-(5-phospho-beta-D-ribosyl)imidazole-4-carboxamido]succinate = 5-amino-1-(5-phospho-beta-D-ribosyl)imidazole-4-carboxamide + fumarate</text>
        <dbReference type="Rhea" id="RHEA:23920"/>
        <dbReference type="ChEBI" id="CHEBI:29806"/>
        <dbReference type="ChEBI" id="CHEBI:58443"/>
        <dbReference type="ChEBI" id="CHEBI:58475"/>
        <dbReference type="EC" id="4.3.2.2"/>
    </reaction>
    <physiologicalReaction direction="left-to-right" evidence="8">
        <dbReference type="Rhea" id="RHEA:23921"/>
    </physiologicalReaction>
</comment>
<dbReference type="NCBIfam" id="TIGR00928">
    <property type="entry name" value="purB"/>
    <property type="match status" value="1"/>
</dbReference>
<evidence type="ECO:0000256" key="11">
    <source>
        <dbReference type="ARBA" id="ARBA00049115"/>
    </source>
</evidence>
<dbReference type="Pfam" id="PF00206">
    <property type="entry name" value="Lyase_1"/>
    <property type="match status" value="1"/>
</dbReference>
<dbReference type="InterPro" id="IPR020557">
    <property type="entry name" value="Fumarate_lyase_CS"/>
</dbReference>
<evidence type="ECO:0000256" key="1">
    <source>
        <dbReference type="ARBA" id="ARBA00004706"/>
    </source>
</evidence>
<dbReference type="PANTHER" id="PTHR43411:SF1">
    <property type="entry name" value="ADENYLOSUCCINATE LYASE"/>
    <property type="match status" value="1"/>
</dbReference>
<evidence type="ECO:0000256" key="6">
    <source>
        <dbReference type="ARBA" id="ARBA00022755"/>
    </source>
</evidence>
<evidence type="ECO:0000256" key="10">
    <source>
        <dbReference type="ARBA" id="ARBA00030717"/>
    </source>
</evidence>
<reference evidence="17" key="1">
    <citation type="journal article" date="2019" name="Int. J. Syst. Evol. Microbiol.">
        <title>The Global Catalogue of Microorganisms (GCM) 10K type strain sequencing project: providing services to taxonomists for standard genome sequencing and annotation.</title>
        <authorList>
            <consortium name="The Broad Institute Genomics Platform"/>
            <consortium name="The Broad Institute Genome Sequencing Center for Infectious Disease"/>
            <person name="Wu L."/>
            <person name="Ma J."/>
        </authorList>
    </citation>
    <scope>NUCLEOTIDE SEQUENCE [LARGE SCALE GENOMIC DNA]</scope>
    <source>
        <strain evidence="17">KCTC 32041</strain>
    </source>
</reference>
<evidence type="ECO:0000313" key="16">
    <source>
        <dbReference type="EMBL" id="GGX83822.1"/>
    </source>
</evidence>
<comment type="function">
    <text evidence="9">Catalyzes two reactions in de novo purine nucleotide biosynthesis. Catalyzes the breakdown of 5-aminoimidazole- (N-succinylocarboxamide) ribotide (SAICAR or 2-[5-amino-1-(5-phospho-beta-D-ribosyl)imidazole-4-carboxamido]succinate) to 5-aminoimidazole-4-carboxamide ribotide (AICAR or 5-amino-1-(5-phospho-beta-D-ribosyl)imidazole-4-carboxamide) and fumarate, and of adenylosuccinate (ADS or N(6)-(1,2-dicarboxyethyl)-AMP) to adenosine monophosphate (AMP) and fumarate.</text>
</comment>
<dbReference type="Pfam" id="PF08328">
    <property type="entry name" value="ASL_C"/>
    <property type="match status" value="1"/>
</dbReference>
<dbReference type="InterPro" id="IPR024083">
    <property type="entry name" value="Fumarase/histidase_N"/>
</dbReference>
<dbReference type="NCBIfam" id="NF006764">
    <property type="entry name" value="PRK09285.1"/>
    <property type="match status" value="1"/>
</dbReference>
<dbReference type="EC" id="4.3.2.2" evidence="4 12"/>
<dbReference type="Gene3D" id="1.10.40.30">
    <property type="entry name" value="Fumarase/aspartase (C-terminal domain)"/>
    <property type="match status" value="1"/>
</dbReference>
<comment type="pathway">
    <text evidence="1 13">Purine metabolism; IMP biosynthesis via de novo pathway; 5-amino-1-(5-phospho-D-ribosyl)imidazole-4-carboxamide from 5-amino-1-(5-phospho-D-ribosyl)imidazole-4-carboxylate: step 2/2.</text>
</comment>
<dbReference type="InterPro" id="IPR013539">
    <property type="entry name" value="PurB_C"/>
</dbReference>
<keyword evidence="7 13" id="KW-0456">Lyase</keyword>
<dbReference type="InterPro" id="IPR008948">
    <property type="entry name" value="L-Aspartase-like"/>
</dbReference>
<dbReference type="InterPro" id="IPR047136">
    <property type="entry name" value="PurB_bact"/>
</dbReference>
<feature type="domain" description="Fumarate lyase N-terminal" evidence="14">
    <location>
        <begin position="14"/>
        <end position="312"/>
    </location>
</feature>
<evidence type="ECO:0000256" key="13">
    <source>
        <dbReference type="RuleBase" id="RU361172"/>
    </source>
</evidence>
<evidence type="ECO:0000256" key="2">
    <source>
        <dbReference type="ARBA" id="ARBA00004734"/>
    </source>
</evidence>
<proteinExistence type="inferred from homology"/>
<evidence type="ECO:0000256" key="12">
    <source>
        <dbReference type="NCBIfam" id="TIGR00928"/>
    </source>
</evidence>
<sequence length="456" mass="51024">MNLTTLTALSPLDGRYSGQAEPLRAIFSEFGLMKARIKVELEWLKMLAAEPGIEEVKPFSAATIREIDDVIDNFSIQHGEEVKAIEARTNHDVKAIEYWLKERLSGNPEVMAASEFIHFACTSEDINNLSHALMLKTARNTVMLPAVDEVIAKLSQLAHEQAAVPMMSRTHGQPATPSTMGKELANVVYRLKRQREQLVKQELLGKINGAVGNYNAHIVAYPDVDWESLAGRFVTGLGLTFNPYTIQIEPHDYMAELYQQLSRINTILIDLDRDIWGYISLGYFKQKVKKDEVGSSTMPHKVNPIDFENSEGNFGLANAVLGHLAEKLPLSRWQRDLTDSTVLRNMGVGFGYTLLGFKALMKGLNKLEINPAMLASDLDATWELLAEPIQTVMRRYGVPNPYEQLKELTRGKDGITRDTLSAFIKGLEIPEAEKVRLLELTPAGYVGKAEELARRI</sequence>
<dbReference type="PRINTS" id="PR00149">
    <property type="entry name" value="FUMRATELYASE"/>
</dbReference>
<dbReference type="Proteomes" id="UP000600877">
    <property type="component" value="Unassembled WGS sequence"/>
</dbReference>
<gene>
    <name evidence="16" type="primary">purB</name>
    <name evidence="16" type="ORF">GCM10011290_09370</name>
</gene>
<evidence type="ECO:0000256" key="3">
    <source>
        <dbReference type="ARBA" id="ARBA00008273"/>
    </source>
</evidence>
<dbReference type="RefSeq" id="WP_189373116.1">
    <property type="nucleotide sequence ID" value="NZ_BMYW01000002.1"/>
</dbReference>
<comment type="caution">
    <text evidence="16">The sequence shown here is derived from an EMBL/GenBank/DDBJ whole genome shotgun (WGS) entry which is preliminary data.</text>
</comment>
<dbReference type="InterPro" id="IPR004769">
    <property type="entry name" value="Pur_lyase"/>
</dbReference>
<comment type="catalytic activity">
    <reaction evidence="11">
        <text>N(6)-(1,2-dicarboxyethyl)-AMP = fumarate + AMP</text>
        <dbReference type="Rhea" id="RHEA:16853"/>
        <dbReference type="ChEBI" id="CHEBI:29806"/>
        <dbReference type="ChEBI" id="CHEBI:57567"/>
        <dbReference type="ChEBI" id="CHEBI:456215"/>
        <dbReference type="EC" id="4.3.2.2"/>
    </reaction>
    <physiologicalReaction direction="left-to-right" evidence="11">
        <dbReference type="Rhea" id="RHEA:16854"/>
    </physiologicalReaction>
</comment>
<evidence type="ECO:0000256" key="8">
    <source>
        <dbReference type="ARBA" id="ARBA00024477"/>
    </source>
</evidence>
<evidence type="ECO:0000313" key="17">
    <source>
        <dbReference type="Proteomes" id="UP000600877"/>
    </source>
</evidence>
<evidence type="ECO:0000259" key="15">
    <source>
        <dbReference type="Pfam" id="PF08328"/>
    </source>
</evidence>
<protein>
    <recommendedName>
        <fullName evidence="5 12">Adenylosuccinate lyase</fullName>
        <shortName evidence="13">ASL</shortName>
        <ecNumber evidence="4 12">4.3.2.2</ecNumber>
    </recommendedName>
    <alternativeName>
        <fullName evidence="10 13">Adenylosuccinase</fullName>
    </alternativeName>
</protein>
<dbReference type="PROSITE" id="PS00163">
    <property type="entry name" value="FUMARATE_LYASES"/>
    <property type="match status" value="1"/>
</dbReference>
<evidence type="ECO:0000256" key="4">
    <source>
        <dbReference type="ARBA" id="ARBA00012339"/>
    </source>
</evidence>
<dbReference type="PANTHER" id="PTHR43411">
    <property type="entry name" value="ADENYLOSUCCINATE LYASE"/>
    <property type="match status" value="1"/>
</dbReference>